<sequence>MDDTRHEKLSSYFERSATLVTRACDRLDKSYVQPGVTLVVKSFAENPVRSTFLTTFAVLSFLPVLSFLGFSLFALGTCTFLALGAALVVSAAAIAFVGFWLLLTLTLLLFVSFFLTNAVVGTYLLLRYVKLVRTGGPRAGSLEWAREVKRRARGEDQLQDVREVKAEPESEDSEKLQDAEDQVSPSTDERNQPEEDLEQFEAEEKESEPEDDTTVVIGDGSPDRRFTFKELAMDGHDSPVFVKQEPVVLTEVMPEMRMPLASVVDAL</sequence>
<feature type="compositionally biased region" description="Acidic residues" evidence="1">
    <location>
        <begin position="194"/>
        <end position="213"/>
    </location>
</feature>
<keyword evidence="2" id="KW-0812">Transmembrane</keyword>
<evidence type="ECO:0000313" key="5">
    <source>
        <dbReference type="Proteomes" id="UP000292702"/>
    </source>
</evidence>
<dbReference type="AlphaFoldDB" id="A0A4R0RJR7"/>
<dbReference type="EMBL" id="RWJN01000060">
    <property type="protein sequence ID" value="TCD68671.1"/>
    <property type="molecule type" value="Genomic_DNA"/>
</dbReference>
<evidence type="ECO:0000256" key="1">
    <source>
        <dbReference type="SAM" id="MobiDB-lite"/>
    </source>
</evidence>
<keyword evidence="5" id="KW-1185">Reference proteome</keyword>
<evidence type="ECO:0000256" key="2">
    <source>
        <dbReference type="SAM" id="Phobius"/>
    </source>
</evidence>
<dbReference type="STRING" id="92696.A0A4R0RJR7"/>
<comment type="caution">
    <text evidence="4">The sequence shown here is derived from an EMBL/GenBank/DDBJ whole genome shotgun (WGS) entry which is preliminary data.</text>
</comment>
<proteinExistence type="predicted"/>
<feature type="compositionally biased region" description="Basic and acidic residues" evidence="1">
    <location>
        <begin position="157"/>
        <end position="178"/>
    </location>
</feature>
<keyword evidence="2" id="KW-1133">Transmembrane helix</keyword>
<evidence type="ECO:0000313" key="3">
    <source>
        <dbReference type="EMBL" id="TCD67373.1"/>
    </source>
</evidence>
<name>A0A4R0RJR7_9APHY</name>
<accession>A0A4R0RJR7</accession>
<dbReference type="EMBL" id="RWJN01000100">
    <property type="protein sequence ID" value="TCD67373.1"/>
    <property type="molecule type" value="Genomic_DNA"/>
</dbReference>
<dbReference type="Proteomes" id="UP000292702">
    <property type="component" value="Unassembled WGS sequence"/>
</dbReference>
<feature type="transmembrane region" description="Helical" evidence="2">
    <location>
        <begin position="107"/>
        <end position="126"/>
    </location>
</feature>
<organism evidence="4 5">
    <name type="scientific">Steccherinum ochraceum</name>
    <dbReference type="NCBI Taxonomy" id="92696"/>
    <lineage>
        <taxon>Eukaryota</taxon>
        <taxon>Fungi</taxon>
        <taxon>Dikarya</taxon>
        <taxon>Basidiomycota</taxon>
        <taxon>Agaricomycotina</taxon>
        <taxon>Agaricomycetes</taxon>
        <taxon>Polyporales</taxon>
        <taxon>Steccherinaceae</taxon>
        <taxon>Steccherinum</taxon>
    </lineage>
</organism>
<dbReference type="OrthoDB" id="3159957at2759"/>
<feature type="region of interest" description="Disordered" evidence="1">
    <location>
        <begin position="157"/>
        <end position="223"/>
    </location>
</feature>
<feature type="transmembrane region" description="Helical" evidence="2">
    <location>
        <begin position="52"/>
        <end position="73"/>
    </location>
</feature>
<feature type="transmembrane region" description="Helical" evidence="2">
    <location>
        <begin position="80"/>
        <end position="101"/>
    </location>
</feature>
<dbReference type="Pfam" id="PF16015">
    <property type="entry name" value="Promethin"/>
    <property type="match status" value="1"/>
</dbReference>
<protein>
    <submittedName>
        <fullName evidence="4">Uncharacterized protein</fullName>
    </submittedName>
</protein>
<keyword evidence="2" id="KW-0472">Membrane</keyword>
<evidence type="ECO:0000313" key="4">
    <source>
        <dbReference type="EMBL" id="TCD68671.1"/>
    </source>
</evidence>
<gene>
    <name evidence="3" type="ORF">EIP91_000240</name>
    <name evidence="4" type="ORF">EIP91_010193</name>
</gene>
<reference evidence="4 5" key="1">
    <citation type="submission" date="2018-11" db="EMBL/GenBank/DDBJ databases">
        <title>Genome assembly of Steccherinum ochraceum LE-BIN_3174, the white-rot fungus of the Steccherinaceae family (The Residual Polyporoid clade, Polyporales, Basidiomycota).</title>
        <authorList>
            <person name="Fedorova T.V."/>
            <person name="Glazunova O.A."/>
            <person name="Landesman E.O."/>
            <person name="Moiseenko K.V."/>
            <person name="Psurtseva N.V."/>
            <person name="Savinova O.S."/>
            <person name="Shakhova N.V."/>
            <person name="Tyazhelova T.V."/>
            <person name="Vasina D.V."/>
        </authorList>
    </citation>
    <scope>NUCLEOTIDE SEQUENCE [LARGE SCALE GENOMIC DNA]</scope>
    <source>
        <strain evidence="4 5">LE-BIN_3174</strain>
    </source>
</reference>